<evidence type="ECO:0000259" key="2">
    <source>
        <dbReference type="PROSITE" id="PS51752"/>
    </source>
</evidence>
<feature type="region of interest" description="Disordered" evidence="1">
    <location>
        <begin position="1"/>
        <end position="41"/>
    </location>
</feature>
<dbReference type="Gene3D" id="3.60.10.10">
    <property type="entry name" value="Endonuclease/exonuclease/phosphatase"/>
    <property type="match status" value="1"/>
</dbReference>
<feature type="non-terminal residue" evidence="3">
    <location>
        <position position="1"/>
    </location>
</feature>
<feature type="compositionally biased region" description="Polar residues" evidence="1">
    <location>
        <begin position="1"/>
        <end position="12"/>
    </location>
</feature>
<evidence type="ECO:0000256" key="1">
    <source>
        <dbReference type="SAM" id="MobiDB-lite"/>
    </source>
</evidence>
<organism evidence="3 4">
    <name type="scientific">Alternaria burnsii</name>
    <dbReference type="NCBI Taxonomy" id="1187904"/>
    <lineage>
        <taxon>Eukaryota</taxon>
        <taxon>Fungi</taxon>
        <taxon>Dikarya</taxon>
        <taxon>Ascomycota</taxon>
        <taxon>Pezizomycotina</taxon>
        <taxon>Dothideomycetes</taxon>
        <taxon>Pleosporomycetidae</taxon>
        <taxon>Pleosporales</taxon>
        <taxon>Pleosporineae</taxon>
        <taxon>Pleosporaceae</taxon>
        <taxon>Alternaria</taxon>
        <taxon>Alternaria sect. Alternaria</taxon>
    </lineage>
</organism>
<dbReference type="GO" id="GO:0005737">
    <property type="term" value="C:cytoplasm"/>
    <property type="evidence" value="ECO:0007669"/>
    <property type="project" value="TreeGrafter"/>
</dbReference>
<feature type="domain" description="Jacalin-type lectin" evidence="2">
    <location>
        <begin position="572"/>
        <end position="713"/>
    </location>
</feature>
<dbReference type="Proteomes" id="UP000596902">
    <property type="component" value="Unassembled WGS sequence"/>
</dbReference>
<dbReference type="RefSeq" id="XP_038786639.1">
    <property type="nucleotide sequence ID" value="XM_038930950.1"/>
</dbReference>
<dbReference type="InterPro" id="IPR038772">
    <property type="entry name" value="Sph/SMPD2-like"/>
</dbReference>
<dbReference type="SMART" id="SM00915">
    <property type="entry name" value="Jacalin"/>
    <property type="match status" value="1"/>
</dbReference>
<dbReference type="Gene3D" id="2.100.10.30">
    <property type="entry name" value="Jacalin-like lectin domain"/>
    <property type="match status" value="1"/>
</dbReference>
<gene>
    <name evidence="3" type="ORF">GT037_005903</name>
</gene>
<comment type="caution">
    <text evidence="3">The sequence shown here is derived from an EMBL/GenBank/DDBJ whole genome shotgun (WGS) entry which is preliminary data.</text>
</comment>
<feature type="compositionally biased region" description="Basic and acidic residues" evidence="1">
    <location>
        <begin position="13"/>
        <end position="22"/>
    </location>
</feature>
<reference evidence="3" key="2">
    <citation type="submission" date="2020-08" db="EMBL/GenBank/DDBJ databases">
        <title>Draft Genome Sequence of Cumin Blight Pathogen Alternaria burnsii.</title>
        <authorList>
            <person name="Feng Z."/>
        </authorList>
    </citation>
    <scope>NUCLEOTIDE SEQUENCE</scope>
    <source>
        <strain evidence="3">CBS107.38</strain>
    </source>
</reference>
<protein>
    <recommendedName>
        <fullName evidence="2">Jacalin-type lectin domain-containing protein</fullName>
    </recommendedName>
</protein>
<dbReference type="InterPro" id="IPR000300">
    <property type="entry name" value="IPPc"/>
</dbReference>
<dbReference type="GeneID" id="62204128"/>
<dbReference type="PROSITE" id="PS51752">
    <property type="entry name" value="JACALIN_LECTIN"/>
    <property type="match status" value="1"/>
</dbReference>
<evidence type="ECO:0000313" key="4">
    <source>
        <dbReference type="Proteomes" id="UP000596902"/>
    </source>
</evidence>
<dbReference type="GO" id="GO:0046856">
    <property type="term" value="P:phosphatidylinositol dephosphorylation"/>
    <property type="evidence" value="ECO:0007669"/>
    <property type="project" value="InterPro"/>
</dbReference>
<dbReference type="InterPro" id="IPR001229">
    <property type="entry name" value="Jacalin-like_lectin_dom"/>
</dbReference>
<sequence length="714" mass="77349">KTPISTWSNTNRPYEDQNRNDDRDESEDSAAPESLPTPRISHCLPTMTATSEHLEAFALLTWATPYLTSPNWIACDHQRGTEKGEDTDRFCRDTMRANNGVRYWLELYEKPAPGAKVTKSISLIKYGTGLNGFPGICHGGALLTLMDEAMLHILVTNTVLENGLGFMKVEEDYWRLQLHDGKSAQEVLMGRLATATMDVKLLAPVLCPGVVGIETEVLEDRVTKMRTKATMRDRQGKPLLKVEGLPLIYWSFLQRQTSGTSTCIDEFSSQVKMYVSFLTSVCALSTLLPLAIAQTSGTFNTLTFNVAGLPAFLNGNDVPGDKETNTARIGQLFSKYDISVINVQEDFNYHATLYANDDHPYRTATSGGVPFGSGLNTLSNYPFTGFQRVKWNTCSTFDSADCLTPKGFTFMRVKLAEGAVVDMYNLHADAGTTAADNTARAANLRQVSDYIKTNSVGNAVVVFGDSNSRYTRTDDIPDVFKTENGMTDVWLQLVRNGVAPAKGADALLCSNPSTTNTCEIVDKTWYRGSSALILTAKTFDYAGHMFLQENGDLLSDHNGVLVDFSWSLVNSVAVSDVFGGEEGTWYNDLSTVAGLAGPKVSSITLRGAERVDAVSMTLASGQTLSHGGTGGTATTLTLATGETLTSAQLCQGQKDGKTRIFYAQFTTSAGKTISAGVKTSDCVTRTADTGLSIVGFLGRSGGEVDQLGFIYSKA</sequence>
<dbReference type="PANTHER" id="PTHR16320:SF1">
    <property type="entry name" value="SPHINGOMYELINASE DDB_G0288017"/>
    <property type="match status" value="1"/>
</dbReference>
<accession>A0A8H7B318</accession>
<dbReference type="GO" id="GO:0004767">
    <property type="term" value="F:sphingomyelin phosphodiesterase activity"/>
    <property type="evidence" value="ECO:0007669"/>
    <property type="project" value="InterPro"/>
</dbReference>
<name>A0A8H7B318_9PLEO</name>
<dbReference type="GO" id="GO:0016791">
    <property type="term" value="F:phosphatase activity"/>
    <property type="evidence" value="ECO:0007669"/>
    <property type="project" value="InterPro"/>
</dbReference>
<proteinExistence type="predicted"/>
<keyword evidence="4" id="KW-1185">Reference proteome</keyword>
<dbReference type="InterPro" id="IPR036404">
    <property type="entry name" value="Jacalin-like_lectin_dom_sf"/>
</dbReference>
<dbReference type="SUPFAM" id="SSF56219">
    <property type="entry name" value="DNase I-like"/>
    <property type="match status" value="1"/>
</dbReference>
<dbReference type="PANTHER" id="PTHR16320">
    <property type="entry name" value="SPHINGOMYELINASE FAMILY MEMBER"/>
    <property type="match status" value="1"/>
</dbReference>
<dbReference type="InterPro" id="IPR029069">
    <property type="entry name" value="HotDog_dom_sf"/>
</dbReference>
<dbReference type="SUPFAM" id="SSF54637">
    <property type="entry name" value="Thioesterase/thiol ester dehydrase-isomerase"/>
    <property type="match status" value="1"/>
</dbReference>
<evidence type="ECO:0000313" key="3">
    <source>
        <dbReference type="EMBL" id="KAF7676398.1"/>
    </source>
</evidence>
<dbReference type="InterPro" id="IPR036691">
    <property type="entry name" value="Endo/exonu/phosph_ase_sf"/>
</dbReference>
<dbReference type="Gene3D" id="3.10.129.10">
    <property type="entry name" value="Hotdog Thioesterase"/>
    <property type="match status" value="1"/>
</dbReference>
<dbReference type="CDD" id="cd09615">
    <property type="entry name" value="Jacalin_EEP"/>
    <property type="match status" value="1"/>
</dbReference>
<dbReference type="SUPFAM" id="SSF51101">
    <property type="entry name" value="Mannose-binding lectins"/>
    <property type="match status" value="1"/>
</dbReference>
<dbReference type="Pfam" id="PF22669">
    <property type="entry name" value="Exo_endo_phos2"/>
    <property type="match status" value="1"/>
</dbReference>
<dbReference type="AlphaFoldDB" id="A0A8H7B318"/>
<dbReference type="EMBL" id="JAAABM010000007">
    <property type="protein sequence ID" value="KAF7676398.1"/>
    <property type="molecule type" value="Genomic_DNA"/>
</dbReference>
<dbReference type="Pfam" id="PF01419">
    <property type="entry name" value="Jacalin"/>
    <property type="match status" value="1"/>
</dbReference>
<reference evidence="3" key="1">
    <citation type="submission" date="2020-01" db="EMBL/GenBank/DDBJ databases">
        <authorList>
            <person name="Feng Z.H.Z."/>
        </authorList>
    </citation>
    <scope>NUCLEOTIDE SEQUENCE</scope>
    <source>
        <strain evidence="3">CBS107.38</strain>
    </source>
</reference>